<keyword evidence="10" id="KW-1185">Reference proteome</keyword>
<gene>
    <name evidence="9" type="ORF">GCM10022291_05710</name>
</gene>
<dbReference type="InterPro" id="IPR014026">
    <property type="entry name" value="UDP-Glc/GDP-Man_DH_dimer"/>
</dbReference>
<dbReference type="Pfam" id="PF03721">
    <property type="entry name" value="UDPG_MGDP_dh_N"/>
    <property type="match status" value="1"/>
</dbReference>
<dbReference type="Pfam" id="PF00984">
    <property type="entry name" value="UDPG_MGDP_dh"/>
    <property type="match status" value="1"/>
</dbReference>
<dbReference type="EMBL" id="BAABCA010000001">
    <property type="protein sequence ID" value="GAA4231997.1"/>
    <property type="molecule type" value="Genomic_DNA"/>
</dbReference>
<evidence type="ECO:0000256" key="2">
    <source>
        <dbReference type="ARBA" id="ARBA00006601"/>
    </source>
</evidence>
<dbReference type="PANTHER" id="PTHR11374">
    <property type="entry name" value="UDP-GLUCOSE DEHYDROGENASE/UDP-MANNAC DEHYDROGENASE"/>
    <property type="match status" value="1"/>
</dbReference>
<dbReference type="Proteomes" id="UP001501496">
    <property type="component" value="Unassembled WGS sequence"/>
</dbReference>
<evidence type="ECO:0000256" key="1">
    <source>
        <dbReference type="ARBA" id="ARBA00004701"/>
    </source>
</evidence>
<evidence type="ECO:0000256" key="7">
    <source>
        <dbReference type="PIRNR" id="PIRNR000124"/>
    </source>
</evidence>
<keyword evidence="4" id="KW-0560">Oxidoreductase</keyword>
<dbReference type="PIRSF" id="PIRSF000124">
    <property type="entry name" value="UDPglc_GDPman_dh"/>
    <property type="match status" value="1"/>
</dbReference>
<evidence type="ECO:0000256" key="4">
    <source>
        <dbReference type="ARBA" id="ARBA00023002"/>
    </source>
</evidence>
<dbReference type="NCBIfam" id="TIGR03026">
    <property type="entry name" value="NDP-sugDHase"/>
    <property type="match status" value="1"/>
</dbReference>
<comment type="similarity">
    <text evidence="2 7">Belongs to the UDP-glucose/GDP-mannose dehydrogenase family.</text>
</comment>
<evidence type="ECO:0000313" key="10">
    <source>
        <dbReference type="Proteomes" id="UP001501496"/>
    </source>
</evidence>
<dbReference type="Gene3D" id="3.40.50.720">
    <property type="entry name" value="NAD(P)-binding Rossmann-like Domain"/>
    <property type="match status" value="2"/>
</dbReference>
<dbReference type="InterPro" id="IPR028356">
    <property type="entry name" value="UDPglc_DH_euk"/>
</dbReference>
<evidence type="ECO:0000256" key="5">
    <source>
        <dbReference type="ARBA" id="ARBA00023027"/>
    </source>
</evidence>
<organism evidence="9 10">
    <name type="scientific">Postechiella marina</name>
    <dbReference type="NCBI Taxonomy" id="943941"/>
    <lineage>
        <taxon>Bacteria</taxon>
        <taxon>Pseudomonadati</taxon>
        <taxon>Bacteroidota</taxon>
        <taxon>Flavobacteriia</taxon>
        <taxon>Flavobacteriales</taxon>
        <taxon>Flavobacteriaceae</taxon>
        <taxon>Postechiella</taxon>
    </lineage>
</organism>
<accession>A0ABP8C1F2</accession>
<dbReference type="RefSeq" id="WP_344786558.1">
    <property type="nucleotide sequence ID" value="NZ_BAABCA010000001.1"/>
</dbReference>
<dbReference type="InterPro" id="IPR014027">
    <property type="entry name" value="UDP-Glc/GDP-Man_DH_C"/>
</dbReference>
<keyword evidence="5" id="KW-0520">NAD</keyword>
<protein>
    <recommendedName>
        <fullName evidence="3">UDP-glucose 6-dehydrogenase</fullName>
        <ecNumber evidence="3">1.1.1.22</ecNumber>
    </recommendedName>
</protein>
<dbReference type="SUPFAM" id="SSF51735">
    <property type="entry name" value="NAD(P)-binding Rossmann-fold domains"/>
    <property type="match status" value="1"/>
</dbReference>
<evidence type="ECO:0000259" key="8">
    <source>
        <dbReference type="SMART" id="SM00984"/>
    </source>
</evidence>
<dbReference type="InterPro" id="IPR001732">
    <property type="entry name" value="UDP-Glc/GDP-Man_DH_N"/>
</dbReference>
<dbReference type="SUPFAM" id="SSF48179">
    <property type="entry name" value="6-phosphogluconate dehydrogenase C-terminal domain-like"/>
    <property type="match status" value="1"/>
</dbReference>
<name>A0ABP8C1F2_9FLAO</name>
<dbReference type="InterPro" id="IPR008927">
    <property type="entry name" value="6-PGluconate_DH-like_C_sf"/>
</dbReference>
<comment type="caution">
    <text evidence="9">The sequence shown here is derived from an EMBL/GenBank/DDBJ whole genome shotgun (WGS) entry which is preliminary data.</text>
</comment>
<dbReference type="PIRSF" id="PIRSF500133">
    <property type="entry name" value="UDPglc_DH_euk"/>
    <property type="match status" value="1"/>
</dbReference>
<dbReference type="PANTHER" id="PTHR11374:SF3">
    <property type="entry name" value="UDP-GLUCOSE 6-DEHYDROGENASE"/>
    <property type="match status" value="1"/>
</dbReference>
<dbReference type="InterPro" id="IPR036291">
    <property type="entry name" value="NAD(P)-bd_dom_sf"/>
</dbReference>
<dbReference type="InterPro" id="IPR036220">
    <property type="entry name" value="UDP-Glc/GDP-Man_DH_C_sf"/>
</dbReference>
<proteinExistence type="inferred from homology"/>
<comment type="catalytic activity">
    <reaction evidence="6">
        <text>UDP-alpha-D-glucose + 2 NAD(+) + H2O = UDP-alpha-D-glucuronate + 2 NADH + 3 H(+)</text>
        <dbReference type="Rhea" id="RHEA:23596"/>
        <dbReference type="ChEBI" id="CHEBI:15377"/>
        <dbReference type="ChEBI" id="CHEBI:15378"/>
        <dbReference type="ChEBI" id="CHEBI:57540"/>
        <dbReference type="ChEBI" id="CHEBI:57945"/>
        <dbReference type="ChEBI" id="CHEBI:58052"/>
        <dbReference type="ChEBI" id="CHEBI:58885"/>
        <dbReference type="EC" id="1.1.1.22"/>
    </reaction>
</comment>
<reference evidence="10" key="1">
    <citation type="journal article" date="2019" name="Int. J. Syst. Evol. Microbiol.">
        <title>The Global Catalogue of Microorganisms (GCM) 10K type strain sequencing project: providing services to taxonomists for standard genome sequencing and annotation.</title>
        <authorList>
            <consortium name="The Broad Institute Genomics Platform"/>
            <consortium name="The Broad Institute Genome Sequencing Center for Infectious Disease"/>
            <person name="Wu L."/>
            <person name="Ma J."/>
        </authorList>
    </citation>
    <scope>NUCLEOTIDE SEQUENCE [LARGE SCALE GENOMIC DNA]</scope>
    <source>
        <strain evidence="10">JCM 17630</strain>
    </source>
</reference>
<comment type="pathway">
    <text evidence="1">Nucleotide-sugar biosynthesis; UDP-alpha-D-glucuronate biosynthesis; UDP-alpha-D-glucuronate from UDP-alpha-D-glucose: step 1/1.</text>
</comment>
<dbReference type="SMART" id="SM00984">
    <property type="entry name" value="UDPG_MGDP_dh_C"/>
    <property type="match status" value="1"/>
</dbReference>
<evidence type="ECO:0000256" key="6">
    <source>
        <dbReference type="ARBA" id="ARBA00047473"/>
    </source>
</evidence>
<evidence type="ECO:0000256" key="3">
    <source>
        <dbReference type="ARBA" id="ARBA00012954"/>
    </source>
</evidence>
<dbReference type="EC" id="1.1.1.22" evidence="3"/>
<feature type="domain" description="UDP-glucose/GDP-mannose dehydrogenase C-terminal" evidence="8">
    <location>
        <begin position="329"/>
        <end position="444"/>
    </location>
</feature>
<dbReference type="SUPFAM" id="SSF52413">
    <property type="entry name" value="UDP-glucose/GDP-mannose dehydrogenase C-terminal domain"/>
    <property type="match status" value="1"/>
</dbReference>
<evidence type="ECO:0000313" key="9">
    <source>
        <dbReference type="EMBL" id="GAA4231997.1"/>
    </source>
</evidence>
<sequence>MTVTKICCIGAGYVGGPTMAVIAKQNPNIKVTIVDINQARIDAWNDPDVSKLPIYEPGLAEIVEETRGKNLFFSTEIDKTIDEAEMIFISVNTPTKTYGKGKGMAADLKYVELCARNIAKVAKTDKIVVEKSTLPVRTAQAIKSILDNTGSGVKFDILSNPEFLAEGTAIQDLLNPDRVLIGGESEAAIESLANVYGSWVPQSQILRTNVWSSELSKLTANAFLAQRISSINAISELCEKTEANVDEVAKAIGMDSRIGPKFLKSSVGFGGSCFQKDILNLVYIARSYNLQAVADYWEQVIILNDHQKRRFADNLISTLYNTVSGKKIGFLGWAFKKDTNDTRESAAIYVADHLLNEQANISVFDPKVSNEKMQSDLNYLNTRSEEENSKLIQATDSPYEALKDAHAVAIMTEWDEFKTYDWTRIYNDMKKPAFIFDGRNILDKAEMEKIGFEYASIGQ</sequence>
<dbReference type="InterPro" id="IPR017476">
    <property type="entry name" value="UDP-Glc/GDP-Man"/>
</dbReference>
<dbReference type="Gene3D" id="1.20.5.100">
    <property type="entry name" value="Cytochrome c1, transmembrane anchor, C-terminal"/>
    <property type="match status" value="1"/>
</dbReference>
<dbReference type="Pfam" id="PF03720">
    <property type="entry name" value="UDPG_MGDP_dh_C"/>
    <property type="match status" value="1"/>
</dbReference>